<feature type="domain" description="DUF5655" evidence="1">
    <location>
        <begin position="18"/>
        <end position="124"/>
    </location>
</feature>
<evidence type="ECO:0000259" key="1">
    <source>
        <dbReference type="Pfam" id="PF18899"/>
    </source>
</evidence>
<reference evidence="2" key="1">
    <citation type="journal article" date="2021" name="PeerJ">
        <title>Extensive microbial diversity within the chicken gut microbiome revealed by metagenomics and culture.</title>
        <authorList>
            <person name="Gilroy R."/>
            <person name="Ravi A."/>
            <person name="Getino M."/>
            <person name="Pursley I."/>
            <person name="Horton D.L."/>
            <person name="Alikhan N.F."/>
            <person name="Baker D."/>
            <person name="Gharbi K."/>
            <person name="Hall N."/>
            <person name="Watson M."/>
            <person name="Adriaenssens E.M."/>
            <person name="Foster-Nyarko E."/>
            <person name="Jarju S."/>
            <person name="Secka A."/>
            <person name="Antonio M."/>
            <person name="Oren A."/>
            <person name="Chaudhuri R.R."/>
            <person name="La Ragione R."/>
            <person name="Hildebrand F."/>
            <person name="Pallen M.J."/>
        </authorList>
    </citation>
    <scope>NUCLEOTIDE SEQUENCE</scope>
    <source>
        <strain evidence="2">ChiBcolR8-3208</strain>
    </source>
</reference>
<organism evidence="2 3">
    <name type="scientific">Candidatus Acutalibacter ornithocaccae</name>
    <dbReference type="NCBI Taxonomy" id="2838416"/>
    <lineage>
        <taxon>Bacteria</taxon>
        <taxon>Bacillati</taxon>
        <taxon>Bacillota</taxon>
        <taxon>Clostridia</taxon>
        <taxon>Eubacteriales</taxon>
        <taxon>Acutalibacteraceae</taxon>
        <taxon>Acutalibacter</taxon>
    </lineage>
</organism>
<dbReference type="EMBL" id="DWXZ01000119">
    <property type="protein sequence ID" value="HJB37543.1"/>
    <property type="molecule type" value="Genomic_DNA"/>
</dbReference>
<dbReference type="InterPro" id="IPR043714">
    <property type="entry name" value="DUF5655"/>
</dbReference>
<sequence length="136" mass="15662">METELDLDLLRVFEKEPGSLELYLTLEQRLREMLPAMRRKVGKTEAAFYLRHRFGSTSLLAVRRKAQRPSPYLTVSFGLSYPLDSPRVDAKTEPYPNRWTHHVMIGSAEEIDQELLGWLWEAAQFAASKPRKAAGE</sequence>
<gene>
    <name evidence="2" type="ORF">H9942_05690</name>
</gene>
<name>A0A9D2LYG4_9FIRM</name>
<dbReference type="Proteomes" id="UP000824214">
    <property type="component" value="Unassembled WGS sequence"/>
</dbReference>
<reference evidence="2" key="2">
    <citation type="submission" date="2021-04" db="EMBL/GenBank/DDBJ databases">
        <authorList>
            <person name="Gilroy R."/>
        </authorList>
    </citation>
    <scope>NUCLEOTIDE SEQUENCE</scope>
    <source>
        <strain evidence="2">ChiBcolR8-3208</strain>
    </source>
</reference>
<protein>
    <recommendedName>
        <fullName evidence="1">DUF5655 domain-containing protein</fullName>
    </recommendedName>
</protein>
<accession>A0A9D2LYG4</accession>
<comment type="caution">
    <text evidence="2">The sequence shown here is derived from an EMBL/GenBank/DDBJ whole genome shotgun (WGS) entry which is preliminary data.</text>
</comment>
<evidence type="ECO:0000313" key="3">
    <source>
        <dbReference type="Proteomes" id="UP000824214"/>
    </source>
</evidence>
<dbReference type="AlphaFoldDB" id="A0A9D2LYG4"/>
<proteinExistence type="predicted"/>
<dbReference type="Pfam" id="PF18899">
    <property type="entry name" value="DUF5655"/>
    <property type="match status" value="1"/>
</dbReference>
<evidence type="ECO:0000313" key="2">
    <source>
        <dbReference type="EMBL" id="HJB37543.1"/>
    </source>
</evidence>